<organism evidence="1">
    <name type="scientific">marine sediment metagenome</name>
    <dbReference type="NCBI Taxonomy" id="412755"/>
    <lineage>
        <taxon>unclassified sequences</taxon>
        <taxon>metagenomes</taxon>
        <taxon>ecological metagenomes</taxon>
    </lineage>
</organism>
<name>A0A0F9F4X6_9ZZZZ</name>
<dbReference type="SUPFAM" id="SSF75169">
    <property type="entry name" value="DsrEFH-like"/>
    <property type="match status" value="1"/>
</dbReference>
<dbReference type="EMBL" id="LAZR01022548">
    <property type="protein sequence ID" value="KKL81484.1"/>
    <property type="molecule type" value="Genomic_DNA"/>
</dbReference>
<evidence type="ECO:0000313" key="1">
    <source>
        <dbReference type="EMBL" id="KKL81484.1"/>
    </source>
</evidence>
<dbReference type="Gene3D" id="3.40.1260.10">
    <property type="entry name" value="DsrEFH-like"/>
    <property type="match status" value="1"/>
</dbReference>
<gene>
    <name evidence="1" type="ORF">LCGC14_1994310</name>
</gene>
<proteinExistence type="predicted"/>
<reference evidence="1" key="1">
    <citation type="journal article" date="2015" name="Nature">
        <title>Complex archaea that bridge the gap between prokaryotes and eukaryotes.</title>
        <authorList>
            <person name="Spang A."/>
            <person name="Saw J.H."/>
            <person name="Jorgensen S.L."/>
            <person name="Zaremba-Niedzwiedzka K."/>
            <person name="Martijn J."/>
            <person name="Lind A.E."/>
            <person name="van Eijk R."/>
            <person name="Schleper C."/>
            <person name="Guy L."/>
            <person name="Ettema T.J."/>
        </authorList>
    </citation>
    <scope>NUCLEOTIDE SEQUENCE</scope>
</reference>
<dbReference type="InterPro" id="IPR027396">
    <property type="entry name" value="DsrEFH-like"/>
</dbReference>
<protein>
    <submittedName>
        <fullName evidence="1">Uncharacterized protein</fullName>
    </submittedName>
</protein>
<dbReference type="PANTHER" id="PTHR34655:SF2">
    <property type="entry name" value="PEROXIREDOXIN FAMILY PROTEIN"/>
    <property type="match status" value="1"/>
</dbReference>
<dbReference type="AlphaFoldDB" id="A0A0F9F4X6"/>
<comment type="caution">
    <text evidence="1">The sequence shown here is derived from an EMBL/GenBank/DDBJ whole genome shotgun (WGS) entry which is preliminary data.</text>
</comment>
<accession>A0A0F9F4X6</accession>
<sequence length="143" mass="16072">MVCLALKKINYIVKDRSFEKFAMMAILGSTGSAMDIEMHFFCTFWGLRLLKKGYKPKARGMADPMKGVGAWMFKRRLKKGGIDSLMDLIKDAVAEGKMKLYPCTTTMDLMKIKREDLLDFVEEPIGAAGFLELCDDADAIISL</sequence>
<dbReference type="Pfam" id="PF13686">
    <property type="entry name" value="DrsE_2"/>
    <property type="match status" value="2"/>
</dbReference>
<dbReference type="PANTHER" id="PTHR34655">
    <property type="entry name" value="CONSERVED WITHIN P. AEROPHILUM"/>
    <property type="match status" value="1"/>
</dbReference>
<dbReference type="InterPro" id="IPR032836">
    <property type="entry name" value="DsrE2-like"/>
</dbReference>